<proteinExistence type="predicted"/>
<dbReference type="Proteomes" id="UP000198211">
    <property type="component" value="Unassembled WGS sequence"/>
</dbReference>
<dbReference type="AlphaFoldDB" id="A0A225UNR5"/>
<evidence type="ECO:0000313" key="1">
    <source>
        <dbReference type="EMBL" id="OWY94633.1"/>
    </source>
</evidence>
<evidence type="ECO:0000313" key="2">
    <source>
        <dbReference type="Proteomes" id="UP000198211"/>
    </source>
</evidence>
<organism evidence="1 2">
    <name type="scientific">Phytophthora megakarya</name>
    <dbReference type="NCBI Taxonomy" id="4795"/>
    <lineage>
        <taxon>Eukaryota</taxon>
        <taxon>Sar</taxon>
        <taxon>Stramenopiles</taxon>
        <taxon>Oomycota</taxon>
        <taxon>Peronosporomycetes</taxon>
        <taxon>Peronosporales</taxon>
        <taxon>Peronosporaceae</taxon>
        <taxon>Phytophthora</taxon>
    </lineage>
</organism>
<protein>
    <submittedName>
        <fullName evidence="1">Uncharacterized protein</fullName>
    </submittedName>
</protein>
<name>A0A225UNR5_9STRA</name>
<comment type="caution">
    <text evidence="1">The sequence shown here is derived from an EMBL/GenBank/DDBJ whole genome shotgun (WGS) entry which is preliminary data.</text>
</comment>
<accession>A0A225UNR5</accession>
<dbReference type="EMBL" id="NBNE01014072">
    <property type="protein sequence ID" value="OWY94633.1"/>
    <property type="molecule type" value="Genomic_DNA"/>
</dbReference>
<keyword evidence="2" id="KW-1185">Reference proteome</keyword>
<gene>
    <name evidence="1" type="ORF">PHMEG_00035586</name>
</gene>
<sequence>MRHHRMSLRMLTRQGQTTPQDAVEAAQAFKLRFCGQLFGKIAYRFLLQIKQYFPKRTITAKSPKPVWVQCTNKDKPRATAILLDDSSGNEFDPFILFKSSPAV</sequence>
<reference evidence="2" key="1">
    <citation type="submission" date="2017-03" db="EMBL/GenBank/DDBJ databases">
        <title>Phytopthora megakarya and P. palmivora, two closely related causual agents of cacao black pod achieved similar genome size and gene model numbers by different mechanisms.</title>
        <authorList>
            <person name="Ali S."/>
            <person name="Shao J."/>
            <person name="Larry D.J."/>
            <person name="Kronmiller B."/>
            <person name="Shen D."/>
            <person name="Strem M.D."/>
            <person name="Melnick R.L."/>
            <person name="Guiltinan M.J."/>
            <person name="Tyler B.M."/>
            <person name="Meinhardt L.W."/>
            <person name="Bailey B.A."/>
        </authorList>
    </citation>
    <scope>NUCLEOTIDE SEQUENCE [LARGE SCALE GENOMIC DNA]</scope>
    <source>
        <strain evidence="2">zdho120</strain>
    </source>
</reference>